<proteinExistence type="predicted"/>
<name>A0A8H4K3Q5_9HYPO</name>
<evidence type="ECO:0000313" key="2">
    <source>
        <dbReference type="Proteomes" id="UP000536711"/>
    </source>
</evidence>
<dbReference type="AlphaFoldDB" id="A0A8H4K3Q5"/>
<gene>
    <name evidence="1" type="ORF">FACUT_1832</name>
</gene>
<comment type="caution">
    <text evidence="1">The sequence shown here is derived from an EMBL/GenBank/DDBJ whole genome shotgun (WGS) entry which is preliminary data.</text>
</comment>
<reference evidence="1 2" key="1">
    <citation type="submission" date="2020-01" db="EMBL/GenBank/DDBJ databases">
        <title>Identification and distribution of gene clusters putatively required for synthesis of sphingolipid metabolism inhibitors in phylogenetically diverse species of the filamentous fungus Fusarium.</title>
        <authorList>
            <person name="Kim H.-S."/>
            <person name="Busman M."/>
            <person name="Brown D.W."/>
            <person name="Divon H."/>
            <person name="Uhlig S."/>
            <person name="Proctor R.H."/>
        </authorList>
    </citation>
    <scope>NUCLEOTIDE SEQUENCE [LARGE SCALE GENOMIC DNA]</scope>
    <source>
        <strain evidence="1 2">NRRL 13308</strain>
    </source>
</reference>
<accession>A0A8H4K3Q5</accession>
<keyword evidence="2" id="KW-1185">Reference proteome</keyword>
<protein>
    <submittedName>
        <fullName evidence="1">Uncharacterized protein</fullName>
    </submittedName>
</protein>
<sequence>MDELDKKIQTDIENAAKLANKEAGSSLGDAYEQGGRFAAALKKTEEEEEEAKVGGLGCVLAGLQSYVIKNTQ</sequence>
<organism evidence="1 2">
    <name type="scientific">Fusarium acutatum</name>
    <dbReference type="NCBI Taxonomy" id="78861"/>
    <lineage>
        <taxon>Eukaryota</taxon>
        <taxon>Fungi</taxon>
        <taxon>Dikarya</taxon>
        <taxon>Ascomycota</taxon>
        <taxon>Pezizomycotina</taxon>
        <taxon>Sordariomycetes</taxon>
        <taxon>Hypocreomycetidae</taxon>
        <taxon>Hypocreales</taxon>
        <taxon>Nectriaceae</taxon>
        <taxon>Fusarium</taxon>
        <taxon>Fusarium fujikuroi species complex</taxon>
    </lineage>
</organism>
<dbReference type="Proteomes" id="UP000536711">
    <property type="component" value="Unassembled WGS sequence"/>
</dbReference>
<dbReference type="EMBL" id="JAADJF010000038">
    <property type="protein sequence ID" value="KAF4442669.1"/>
    <property type="molecule type" value="Genomic_DNA"/>
</dbReference>
<evidence type="ECO:0000313" key="1">
    <source>
        <dbReference type="EMBL" id="KAF4442669.1"/>
    </source>
</evidence>